<evidence type="ECO:0000256" key="3">
    <source>
        <dbReference type="ARBA" id="ARBA00023015"/>
    </source>
</evidence>
<dbReference type="Pfam" id="PF25601">
    <property type="entry name" value="AAA_lid_14"/>
    <property type="match status" value="1"/>
</dbReference>
<dbReference type="Proteomes" id="UP001204851">
    <property type="component" value="Unassembled WGS sequence"/>
</dbReference>
<dbReference type="InterPro" id="IPR029016">
    <property type="entry name" value="GAF-like_dom_sf"/>
</dbReference>
<evidence type="ECO:0000256" key="4">
    <source>
        <dbReference type="ARBA" id="ARBA00023125"/>
    </source>
</evidence>
<dbReference type="InterPro" id="IPR025944">
    <property type="entry name" value="Sigma_54_int_dom_CS"/>
</dbReference>
<evidence type="ECO:0000256" key="5">
    <source>
        <dbReference type="ARBA" id="ARBA00023163"/>
    </source>
</evidence>
<dbReference type="CDD" id="cd00009">
    <property type="entry name" value="AAA"/>
    <property type="match status" value="1"/>
</dbReference>
<dbReference type="Gene3D" id="1.10.8.60">
    <property type="match status" value="1"/>
</dbReference>
<dbReference type="PROSITE" id="PS00675">
    <property type="entry name" value="SIGMA54_INTERACT_1"/>
    <property type="match status" value="1"/>
</dbReference>
<evidence type="ECO:0000259" key="6">
    <source>
        <dbReference type="PROSITE" id="PS50045"/>
    </source>
</evidence>
<gene>
    <name evidence="7" type="primary">norR</name>
    <name evidence="7" type="ORF">M0L44_14040</name>
</gene>
<keyword evidence="4" id="KW-0238">DNA-binding</keyword>
<sequence length="514" mass="55075">MTSNVSAHAGLDRDRLAPLLAAVRGMVSCDAAALLRLEPETGVLRPVAVDGLSEEALGRVFPVAAHPRLAQLLASDGEGLRFAADCGLPDPYDGLVDGQPDILPVHDCMGAPLQLGGRLWGLLTLDALQPGAFDRVTPAQRQALVALVQEGIEAAHTIHQLAEQASREQARLQALQSSALARRALGGQSPAMQALLRELDLVAGSALTVLILGETGVGKELVAQRLHALSERRERPLVQVNCAALPDTLADSELFGHRRGAFTGALQDRAGRFELADGGTLFLDEVGELTLPVQAKLLRVLQSGEVQRPGSDRLLKVDVRVLAATNRDLAAEVAAGRFRADLYHRLSVYPLRVPPLRERGRDVLALAGGFLEENQHRLGARNLRLSPAAKAWLQQQAWPGNVRELEHVISRAALRAVAEQGRTARWVGIEPRHLGDLPTLAGLPLSPAPLAGPAWADEAAAGPSLREATDAFQRQWLQALLARHGGVAAAAAREAGMDRSNFHRLLRRLGLAQR</sequence>
<dbReference type="InterPro" id="IPR009057">
    <property type="entry name" value="Homeodomain-like_sf"/>
</dbReference>
<dbReference type="PROSITE" id="PS00688">
    <property type="entry name" value="SIGMA54_INTERACT_3"/>
    <property type="match status" value="1"/>
</dbReference>
<dbReference type="InterPro" id="IPR027417">
    <property type="entry name" value="P-loop_NTPase"/>
</dbReference>
<reference evidence="7 8" key="1">
    <citation type="submission" date="2022-06" db="EMBL/GenBank/DDBJ databases">
        <title>Ideonella sp. NS12-5 Genome sequencing and assembly.</title>
        <authorList>
            <person name="Jung Y."/>
        </authorList>
    </citation>
    <scope>NUCLEOTIDE SEQUENCE [LARGE SCALE GENOMIC DNA]</scope>
    <source>
        <strain evidence="7 8">NS12-5</strain>
    </source>
</reference>
<dbReference type="PROSITE" id="PS50045">
    <property type="entry name" value="SIGMA54_INTERACT_4"/>
    <property type="match status" value="1"/>
</dbReference>
<keyword evidence="2" id="KW-0067">ATP-binding</keyword>
<dbReference type="PANTHER" id="PTHR32071:SF35">
    <property type="entry name" value="ANAEROBIC NITRIC OXIDE REDUCTASE TRANSCRIPTION REGULATOR NORR"/>
    <property type="match status" value="1"/>
</dbReference>
<dbReference type="Gene3D" id="3.40.50.300">
    <property type="entry name" value="P-loop containing nucleotide triphosphate hydrolases"/>
    <property type="match status" value="1"/>
</dbReference>
<dbReference type="PANTHER" id="PTHR32071">
    <property type="entry name" value="TRANSCRIPTIONAL REGULATORY PROTEIN"/>
    <property type="match status" value="1"/>
</dbReference>
<accession>A0ABT1BNN9</accession>
<evidence type="ECO:0000313" key="7">
    <source>
        <dbReference type="EMBL" id="MCO5977826.1"/>
    </source>
</evidence>
<protein>
    <submittedName>
        <fullName evidence="7">Nitric oxide reductase transcriptional regulator NorR</fullName>
    </submittedName>
</protein>
<dbReference type="RefSeq" id="WP_252770360.1">
    <property type="nucleotide sequence ID" value="NZ_JAMXMC010000007.1"/>
</dbReference>
<keyword evidence="8" id="KW-1185">Reference proteome</keyword>
<feature type="domain" description="Sigma-54 factor interaction" evidence="6">
    <location>
        <begin position="185"/>
        <end position="414"/>
    </location>
</feature>
<dbReference type="Pfam" id="PF00158">
    <property type="entry name" value="Sigma54_activat"/>
    <property type="match status" value="1"/>
</dbReference>
<organism evidence="7 8">
    <name type="scientific">Ideonella oryzae</name>
    <dbReference type="NCBI Taxonomy" id="2937441"/>
    <lineage>
        <taxon>Bacteria</taxon>
        <taxon>Pseudomonadati</taxon>
        <taxon>Pseudomonadota</taxon>
        <taxon>Betaproteobacteria</taxon>
        <taxon>Burkholderiales</taxon>
        <taxon>Sphaerotilaceae</taxon>
        <taxon>Ideonella</taxon>
    </lineage>
</organism>
<dbReference type="Gene3D" id="1.10.10.60">
    <property type="entry name" value="Homeodomain-like"/>
    <property type="match status" value="1"/>
</dbReference>
<dbReference type="InterPro" id="IPR025662">
    <property type="entry name" value="Sigma_54_int_dom_ATP-bd_1"/>
</dbReference>
<dbReference type="PROSITE" id="PS00676">
    <property type="entry name" value="SIGMA54_INTERACT_2"/>
    <property type="match status" value="1"/>
</dbReference>
<keyword evidence="5" id="KW-0804">Transcription</keyword>
<dbReference type="NCBIfam" id="NF003451">
    <property type="entry name" value="PRK05022.1"/>
    <property type="match status" value="1"/>
</dbReference>
<dbReference type="InterPro" id="IPR003018">
    <property type="entry name" value="GAF"/>
</dbReference>
<dbReference type="InterPro" id="IPR002078">
    <property type="entry name" value="Sigma_54_int"/>
</dbReference>
<dbReference type="SUPFAM" id="SSF55781">
    <property type="entry name" value="GAF domain-like"/>
    <property type="match status" value="1"/>
</dbReference>
<keyword evidence="1" id="KW-0547">Nucleotide-binding</keyword>
<dbReference type="Pfam" id="PF01590">
    <property type="entry name" value="GAF"/>
    <property type="match status" value="1"/>
</dbReference>
<evidence type="ECO:0000256" key="1">
    <source>
        <dbReference type="ARBA" id="ARBA00022741"/>
    </source>
</evidence>
<proteinExistence type="predicted"/>
<name>A0ABT1BNN9_9BURK</name>
<evidence type="ECO:0000313" key="8">
    <source>
        <dbReference type="Proteomes" id="UP001204851"/>
    </source>
</evidence>
<dbReference type="InterPro" id="IPR025943">
    <property type="entry name" value="Sigma_54_int_dom_ATP-bd_2"/>
</dbReference>
<dbReference type="SUPFAM" id="SSF52540">
    <property type="entry name" value="P-loop containing nucleoside triphosphate hydrolases"/>
    <property type="match status" value="1"/>
</dbReference>
<dbReference type="SUPFAM" id="SSF46689">
    <property type="entry name" value="Homeodomain-like"/>
    <property type="match status" value="1"/>
</dbReference>
<evidence type="ECO:0000256" key="2">
    <source>
        <dbReference type="ARBA" id="ARBA00022840"/>
    </source>
</evidence>
<dbReference type="SMART" id="SM00382">
    <property type="entry name" value="AAA"/>
    <property type="match status" value="1"/>
</dbReference>
<dbReference type="InterPro" id="IPR003593">
    <property type="entry name" value="AAA+_ATPase"/>
</dbReference>
<keyword evidence="3" id="KW-0805">Transcription regulation</keyword>
<dbReference type="EMBL" id="JAMXMC010000007">
    <property type="protein sequence ID" value="MCO5977826.1"/>
    <property type="molecule type" value="Genomic_DNA"/>
</dbReference>
<dbReference type="InterPro" id="IPR058031">
    <property type="entry name" value="AAA_lid_NorR"/>
</dbReference>
<dbReference type="Gene3D" id="3.30.450.40">
    <property type="match status" value="1"/>
</dbReference>
<comment type="caution">
    <text evidence="7">The sequence shown here is derived from an EMBL/GenBank/DDBJ whole genome shotgun (WGS) entry which is preliminary data.</text>
</comment>